<evidence type="ECO:0000259" key="4">
    <source>
        <dbReference type="PROSITE" id="PS01124"/>
    </source>
</evidence>
<proteinExistence type="predicted"/>
<reference evidence="6" key="1">
    <citation type="journal article" date="2019" name="Int. J. Syst. Evol. Microbiol.">
        <title>The Global Catalogue of Microorganisms (GCM) 10K type strain sequencing project: providing services to taxonomists for standard genome sequencing and annotation.</title>
        <authorList>
            <consortium name="The Broad Institute Genomics Platform"/>
            <consortium name="The Broad Institute Genome Sequencing Center for Infectious Disease"/>
            <person name="Wu L."/>
            <person name="Ma J."/>
        </authorList>
    </citation>
    <scope>NUCLEOTIDE SEQUENCE [LARGE SCALE GENOMIC DNA]</scope>
    <source>
        <strain evidence="6">KCTC 42087</strain>
    </source>
</reference>
<dbReference type="InterPro" id="IPR035418">
    <property type="entry name" value="AraC-bd_2"/>
</dbReference>
<feature type="domain" description="HTH araC/xylS-type" evidence="4">
    <location>
        <begin position="218"/>
        <end position="319"/>
    </location>
</feature>
<evidence type="ECO:0000256" key="3">
    <source>
        <dbReference type="ARBA" id="ARBA00023163"/>
    </source>
</evidence>
<protein>
    <submittedName>
        <fullName evidence="5">Helix-turn-helix domain-containing protein</fullName>
    </submittedName>
</protein>
<dbReference type="InterPro" id="IPR050204">
    <property type="entry name" value="AraC_XylS_family_regulators"/>
</dbReference>
<evidence type="ECO:0000313" key="5">
    <source>
        <dbReference type="EMBL" id="MFC5744748.1"/>
    </source>
</evidence>
<evidence type="ECO:0000256" key="2">
    <source>
        <dbReference type="ARBA" id="ARBA00023125"/>
    </source>
</evidence>
<dbReference type="EMBL" id="JBHSON010000004">
    <property type="protein sequence ID" value="MFC5744748.1"/>
    <property type="molecule type" value="Genomic_DNA"/>
</dbReference>
<dbReference type="PANTHER" id="PTHR46796:SF6">
    <property type="entry name" value="ARAC SUBFAMILY"/>
    <property type="match status" value="1"/>
</dbReference>
<keyword evidence="2" id="KW-0238">DNA-binding</keyword>
<dbReference type="InterPro" id="IPR009057">
    <property type="entry name" value="Homeodomain-like_sf"/>
</dbReference>
<dbReference type="RefSeq" id="WP_378280186.1">
    <property type="nucleotide sequence ID" value="NZ_JBHSON010000004.1"/>
</dbReference>
<gene>
    <name evidence="5" type="ORF">ACFPZN_03870</name>
</gene>
<dbReference type="PANTHER" id="PTHR46796">
    <property type="entry name" value="HTH-TYPE TRANSCRIPTIONAL ACTIVATOR RHAS-RELATED"/>
    <property type="match status" value="1"/>
</dbReference>
<dbReference type="InterPro" id="IPR020449">
    <property type="entry name" value="Tscrpt_reg_AraC-type_HTH"/>
</dbReference>
<organism evidence="5 6">
    <name type="scientific">Actinomadura rugatobispora</name>
    <dbReference type="NCBI Taxonomy" id="1994"/>
    <lineage>
        <taxon>Bacteria</taxon>
        <taxon>Bacillati</taxon>
        <taxon>Actinomycetota</taxon>
        <taxon>Actinomycetes</taxon>
        <taxon>Streptosporangiales</taxon>
        <taxon>Thermomonosporaceae</taxon>
        <taxon>Actinomadura</taxon>
    </lineage>
</organism>
<dbReference type="SUPFAM" id="SSF46689">
    <property type="entry name" value="Homeodomain-like"/>
    <property type="match status" value="1"/>
</dbReference>
<name>A0ABW0ZQS7_9ACTN</name>
<evidence type="ECO:0000313" key="6">
    <source>
        <dbReference type="Proteomes" id="UP001596074"/>
    </source>
</evidence>
<keyword evidence="3" id="KW-0804">Transcription</keyword>
<comment type="caution">
    <text evidence="5">The sequence shown here is derived from an EMBL/GenBank/DDBJ whole genome shotgun (WGS) entry which is preliminary data.</text>
</comment>
<dbReference type="Pfam" id="PF14525">
    <property type="entry name" value="AraC_binding_2"/>
    <property type="match status" value="1"/>
</dbReference>
<dbReference type="Gene3D" id="1.10.10.60">
    <property type="entry name" value="Homeodomain-like"/>
    <property type="match status" value="1"/>
</dbReference>
<dbReference type="Proteomes" id="UP001596074">
    <property type="component" value="Unassembled WGS sequence"/>
</dbReference>
<sequence>MDVVTTAGVSAEDRFAMWHEVSSKMWVPLEVLCEPNLENKFHARAGFARLGLVEVALLTSTPLSVHRTPKLIRQSDPEDFLVTFAVRGRVFGEQDGRCAALRAGDLILRDSSRPCLTRFAPEPPAAQSLAMRFPRSSLPLPERGLRDLTCVRVPGDRGIGALSSQFLLQLARQMAELSPADTARLSTVALDVLTVALAGALDAHSALPLHTRRRALLAQIHAFIHDNLDDPHLTPGAIAAAHHISLRYLHALFRAEELTVAGWIRRRRLERCRRDLADPGLAARPISAIAARWGFSGPAHFSQVFRAAYGLSPRQFRQEYTLMRTD</sequence>
<dbReference type="PRINTS" id="PR00032">
    <property type="entry name" value="HTHARAC"/>
</dbReference>
<keyword evidence="1" id="KW-0805">Transcription regulation</keyword>
<dbReference type="InterPro" id="IPR018060">
    <property type="entry name" value="HTH_AraC"/>
</dbReference>
<evidence type="ECO:0000256" key="1">
    <source>
        <dbReference type="ARBA" id="ARBA00023015"/>
    </source>
</evidence>
<dbReference type="Pfam" id="PF12833">
    <property type="entry name" value="HTH_18"/>
    <property type="match status" value="1"/>
</dbReference>
<keyword evidence="6" id="KW-1185">Reference proteome</keyword>
<dbReference type="SMART" id="SM00342">
    <property type="entry name" value="HTH_ARAC"/>
    <property type="match status" value="1"/>
</dbReference>
<dbReference type="PROSITE" id="PS01124">
    <property type="entry name" value="HTH_ARAC_FAMILY_2"/>
    <property type="match status" value="1"/>
</dbReference>
<accession>A0ABW0ZQS7</accession>